<dbReference type="InterPro" id="IPR006225">
    <property type="entry name" value="PsdUridine_synth_RluC/D"/>
</dbReference>
<dbReference type="OrthoDB" id="424794at2759"/>
<evidence type="ECO:0000256" key="2">
    <source>
        <dbReference type="ARBA" id="ARBA00023235"/>
    </source>
</evidence>
<dbReference type="InterPro" id="IPR020103">
    <property type="entry name" value="PsdUridine_synth_cat_dom_sf"/>
</dbReference>
<feature type="signal peptide" evidence="5">
    <location>
        <begin position="1"/>
        <end position="17"/>
    </location>
</feature>
<keyword evidence="4" id="KW-0694">RNA-binding</keyword>
<keyword evidence="5" id="KW-0732">Signal</keyword>
<evidence type="ECO:0000256" key="4">
    <source>
        <dbReference type="PROSITE-ProRule" id="PRU00182"/>
    </source>
</evidence>
<sequence>MSSFAVLLVICTATALRQSPSWLPQRAHASSRVPVVACGADALNRSEARARNKAQRDISQALVQLKLPSNVATVYSEALAAMGVRSASELVRLSKAQMDAVEMRSEHRQLLQMQAALEAAELNAAAAASPSVEAAVAAQPSSGTADSDGAALDAHDDALIEPEEVIVVSDEMDGTRVDAALAASLPPLSRSYFSELCAEGRVRVDGVVCTKKSAKLVAGSTLHVTLRAASELMVTPEPLPLDILYEDECMLAVNKASGMVTHPAPGHWTGTFANALAHRVQSSALTTTLTPGTTLPDAFGDGLRPGIVHRLDRYTSGVLLGAKTVEAQRALLEAFAARRMRKVYLTVVAGVPDEHQTVRTRIGRHPVDRLKMAVESDPSRGRHAVSVVHRLATDGRLSLVAVRIETGRTHQIRVHMASLRCPVLGDPLYGDPNWNQKEARRAGRPLLHALQLGLEHPLTHAPLVVRAPPPEDVRILGAELAGCAPDAQSFDAWLAPRLHAVLEVDADTPES</sequence>
<comment type="caution">
    <text evidence="7">The sequence shown here is derived from an EMBL/GenBank/DDBJ whole genome shotgun (WGS) entry which is preliminary data.</text>
</comment>
<dbReference type="Gene3D" id="3.10.290.10">
    <property type="entry name" value="RNA-binding S4 domain"/>
    <property type="match status" value="1"/>
</dbReference>
<keyword evidence="8" id="KW-1185">Reference proteome</keyword>
<dbReference type="SUPFAM" id="SSF55120">
    <property type="entry name" value="Pseudouridine synthase"/>
    <property type="match status" value="1"/>
</dbReference>
<feature type="active site" evidence="3">
    <location>
        <position position="312"/>
    </location>
</feature>
<feature type="domain" description="RNA-binding S4" evidence="6">
    <location>
        <begin position="175"/>
        <end position="240"/>
    </location>
</feature>
<dbReference type="Pfam" id="PF00849">
    <property type="entry name" value="PseudoU_synth_2"/>
    <property type="match status" value="1"/>
</dbReference>
<gene>
    <name evidence="7" type="ORF">Ctob_004213</name>
</gene>
<dbReference type="PANTHER" id="PTHR21600">
    <property type="entry name" value="MITOCHONDRIAL RNA PSEUDOURIDINE SYNTHASE"/>
    <property type="match status" value="1"/>
</dbReference>
<reference evidence="8" key="1">
    <citation type="journal article" date="2015" name="PLoS Genet.">
        <title>Genome Sequence and Transcriptome Analyses of Chrysochromulina tobin: Metabolic Tools for Enhanced Algal Fitness in the Prominent Order Prymnesiales (Haptophyceae).</title>
        <authorList>
            <person name="Hovde B.T."/>
            <person name="Deodato C.R."/>
            <person name="Hunsperger H.M."/>
            <person name="Ryken S.A."/>
            <person name="Yost W."/>
            <person name="Jha R.K."/>
            <person name="Patterson J."/>
            <person name="Monnat R.J. Jr."/>
            <person name="Barlow S.B."/>
            <person name="Starkenburg S.R."/>
            <person name="Cattolico R.A."/>
        </authorList>
    </citation>
    <scope>NUCLEOTIDE SEQUENCE</scope>
    <source>
        <strain evidence="8">CCMP291</strain>
    </source>
</reference>
<dbReference type="InterPro" id="IPR036986">
    <property type="entry name" value="S4_RNA-bd_sf"/>
</dbReference>
<dbReference type="Proteomes" id="UP000037460">
    <property type="component" value="Unassembled WGS sequence"/>
</dbReference>
<evidence type="ECO:0000313" key="8">
    <source>
        <dbReference type="Proteomes" id="UP000037460"/>
    </source>
</evidence>
<dbReference type="GO" id="GO:0000455">
    <property type="term" value="P:enzyme-directed rRNA pseudouridine synthesis"/>
    <property type="evidence" value="ECO:0007669"/>
    <property type="project" value="TreeGrafter"/>
</dbReference>
<dbReference type="InterPro" id="IPR002942">
    <property type="entry name" value="S4_RNA-bd"/>
</dbReference>
<dbReference type="PANTHER" id="PTHR21600:SF44">
    <property type="entry name" value="RIBOSOMAL LARGE SUBUNIT PSEUDOURIDINE SYNTHASE D"/>
    <property type="match status" value="1"/>
</dbReference>
<dbReference type="NCBIfam" id="TIGR00005">
    <property type="entry name" value="rluA_subfam"/>
    <property type="match status" value="1"/>
</dbReference>
<dbReference type="Gene3D" id="3.30.2350.10">
    <property type="entry name" value="Pseudouridine synthase"/>
    <property type="match status" value="1"/>
</dbReference>
<evidence type="ECO:0000259" key="6">
    <source>
        <dbReference type="SMART" id="SM00363"/>
    </source>
</evidence>
<evidence type="ECO:0000256" key="5">
    <source>
        <dbReference type="SAM" id="SignalP"/>
    </source>
</evidence>
<accession>A0A0M0JUA9</accession>
<dbReference type="CDD" id="cd00165">
    <property type="entry name" value="S4"/>
    <property type="match status" value="1"/>
</dbReference>
<dbReference type="Pfam" id="PF01479">
    <property type="entry name" value="S4"/>
    <property type="match status" value="1"/>
</dbReference>
<dbReference type="PROSITE" id="PS01129">
    <property type="entry name" value="PSI_RLU"/>
    <property type="match status" value="1"/>
</dbReference>
<dbReference type="EMBL" id="JWZX01002296">
    <property type="protein sequence ID" value="KOO30095.1"/>
    <property type="molecule type" value="Genomic_DNA"/>
</dbReference>
<organism evidence="7 8">
    <name type="scientific">Chrysochromulina tobinii</name>
    <dbReference type="NCBI Taxonomy" id="1460289"/>
    <lineage>
        <taxon>Eukaryota</taxon>
        <taxon>Haptista</taxon>
        <taxon>Haptophyta</taxon>
        <taxon>Prymnesiophyceae</taxon>
        <taxon>Prymnesiales</taxon>
        <taxon>Chrysochromulinaceae</taxon>
        <taxon>Chrysochromulina</taxon>
    </lineage>
</organism>
<proteinExistence type="inferred from homology"/>
<dbReference type="CDD" id="cd02869">
    <property type="entry name" value="PseudoU_synth_RluA_like"/>
    <property type="match status" value="1"/>
</dbReference>
<dbReference type="SMART" id="SM00363">
    <property type="entry name" value="S4"/>
    <property type="match status" value="1"/>
</dbReference>
<dbReference type="GO" id="GO:0003723">
    <property type="term" value="F:RNA binding"/>
    <property type="evidence" value="ECO:0007669"/>
    <property type="project" value="UniProtKB-KW"/>
</dbReference>
<dbReference type="AlphaFoldDB" id="A0A0M0JUA9"/>
<dbReference type="SUPFAM" id="SSF55174">
    <property type="entry name" value="Alpha-L RNA-binding motif"/>
    <property type="match status" value="1"/>
</dbReference>
<evidence type="ECO:0000256" key="3">
    <source>
        <dbReference type="PIRSR" id="PIRSR606225-1"/>
    </source>
</evidence>
<comment type="similarity">
    <text evidence="1">Belongs to the pseudouridine synthase RluA family.</text>
</comment>
<feature type="chain" id="PRO_5005602188" evidence="5">
    <location>
        <begin position="18"/>
        <end position="511"/>
    </location>
</feature>
<dbReference type="GO" id="GO:0009982">
    <property type="term" value="F:pseudouridine synthase activity"/>
    <property type="evidence" value="ECO:0007669"/>
    <property type="project" value="InterPro"/>
</dbReference>
<protein>
    <submittedName>
        <fullName evidence="7">Family pseudouridine synthase</fullName>
    </submittedName>
</protein>
<dbReference type="InterPro" id="IPR050188">
    <property type="entry name" value="RluA_PseudoU_synthase"/>
</dbReference>
<evidence type="ECO:0000256" key="1">
    <source>
        <dbReference type="ARBA" id="ARBA00010876"/>
    </source>
</evidence>
<keyword evidence="2" id="KW-0413">Isomerase</keyword>
<dbReference type="InterPro" id="IPR006145">
    <property type="entry name" value="PsdUridine_synth_RsuA/RluA"/>
</dbReference>
<dbReference type="PROSITE" id="PS50889">
    <property type="entry name" value="S4"/>
    <property type="match status" value="1"/>
</dbReference>
<dbReference type="InterPro" id="IPR006224">
    <property type="entry name" value="PsdUridine_synth_RluA-like_CS"/>
</dbReference>
<evidence type="ECO:0000313" key="7">
    <source>
        <dbReference type="EMBL" id="KOO30095.1"/>
    </source>
</evidence>
<name>A0A0M0JUA9_9EUKA</name>